<evidence type="ECO:0000313" key="2">
    <source>
        <dbReference type="EMBL" id="CCD62409.1"/>
    </source>
</evidence>
<sequence length="308" mass="34801">MRILILVSFSIVFGLATSTAVGVKKSNCKRAKAFAVGTKSANGIDAVDFEDRTLRKPVQKVYFWPSLTDFEKNVLRDAFAQIGRRTCVKFEEQAYKPWYHADRWDANSPHVLIRKSGKFAAYSDAVVEGLVDRTILYVAQSSFVTSNFNNSRGLVMDQLVRFMGLQRELYRPDAVSYVQAIGGGIPNLGTPDYNPIQLTWPFDPESITVPLWAREKFRLTPYCPARNDADIGAGQRVGLLTKWDTVKLNSMYCPEKIVDADPSRGPCVVPRAKDLDSFKKRLWAYKRLLAKNTKKARKAKVVKKHKTV</sequence>
<dbReference type="KEGG" id="cel:CELE_C01F1.5"/>
<feature type="chain" id="PRO_5004185584" evidence="1">
    <location>
        <begin position="19"/>
        <end position="308"/>
    </location>
</feature>
<organism evidence="2 3">
    <name type="scientific">Caenorhabditis elegans</name>
    <dbReference type="NCBI Taxonomy" id="6239"/>
    <lineage>
        <taxon>Eukaryota</taxon>
        <taxon>Metazoa</taxon>
        <taxon>Ecdysozoa</taxon>
        <taxon>Nematoda</taxon>
        <taxon>Chromadorea</taxon>
        <taxon>Rhabditida</taxon>
        <taxon>Rhabditina</taxon>
        <taxon>Rhabditomorpha</taxon>
        <taxon>Rhabditoidea</taxon>
        <taxon>Rhabditidae</taxon>
        <taxon>Peloderinae</taxon>
        <taxon>Caenorhabditis</taxon>
    </lineage>
</organism>
<dbReference type="eggNOG" id="ENOG502SQEI">
    <property type="taxonomic scope" value="Eukaryota"/>
</dbReference>
<dbReference type="GeneID" id="182069"/>
<dbReference type="HOGENOM" id="CLU_883470_0_0_1"/>
<gene>
    <name evidence="2 4" type="ORF">C01F1.5</name>
    <name evidence="2" type="ORF">CELE_C01F1.5</name>
</gene>
<dbReference type="GO" id="GO:0008237">
    <property type="term" value="F:metallopeptidase activity"/>
    <property type="evidence" value="ECO:0007669"/>
    <property type="project" value="InterPro"/>
</dbReference>
<dbReference type="AlphaFoldDB" id="Q17554"/>
<reference evidence="2 3" key="1">
    <citation type="journal article" date="1998" name="Science">
        <title>Genome sequence of the nematode C. elegans: a platform for investigating biology.</title>
        <authorList>
            <consortium name="The C. elegans sequencing consortium"/>
            <person name="Sulson J.E."/>
            <person name="Waterston R."/>
        </authorList>
    </citation>
    <scope>NUCLEOTIDE SEQUENCE [LARGE SCALE GENOMIC DNA]</scope>
    <source>
        <strain evidence="2 3">Bristol N2</strain>
    </source>
</reference>
<dbReference type="OrthoDB" id="5850517at2759"/>
<keyword evidence="3" id="KW-1185">Reference proteome</keyword>
<keyword evidence="5" id="KW-1267">Proteomics identification</keyword>
<dbReference type="InParanoid" id="Q17554"/>
<feature type="signal peptide" evidence="1">
    <location>
        <begin position="1"/>
        <end position="18"/>
    </location>
</feature>
<dbReference type="CTD" id="182069"/>
<dbReference type="RefSeq" id="NP_494752.1">
    <property type="nucleotide sequence ID" value="NM_062351.3"/>
</dbReference>
<dbReference type="PaxDb" id="6239-C01F1.5"/>
<evidence type="ECO:0007829" key="5">
    <source>
        <dbReference type="PeptideAtlas" id="Q17554"/>
    </source>
</evidence>
<dbReference type="Bgee" id="WBGene00015300">
    <property type="expression patterns" value="Expressed in larva and 4 other cell types or tissues"/>
</dbReference>
<dbReference type="UCSC" id="C01F1.5">
    <property type="organism name" value="c. elegans"/>
</dbReference>
<evidence type="ECO:0000256" key="1">
    <source>
        <dbReference type="SAM" id="SignalP"/>
    </source>
</evidence>
<dbReference type="InterPro" id="IPR024079">
    <property type="entry name" value="MetalloPept_cat_dom_sf"/>
</dbReference>
<evidence type="ECO:0000313" key="3">
    <source>
        <dbReference type="Proteomes" id="UP000001940"/>
    </source>
</evidence>
<dbReference type="Gene3D" id="3.40.390.10">
    <property type="entry name" value="Collagenase (Catalytic Domain)"/>
    <property type="match status" value="1"/>
</dbReference>
<name>Q17554_CAEEL</name>
<dbReference type="OMA" id="HADRWDA"/>
<dbReference type="EMBL" id="BX284602">
    <property type="protein sequence ID" value="CCD62409.1"/>
    <property type="molecule type" value="Genomic_DNA"/>
</dbReference>
<protein>
    <submittedName>
        <fullName evidence="2">Peptidase M12A domain-containing protein</fullName>
    </submittedName>
</protein>
<dbReference type="PeptideAtlas" id="Q17554"/>
<evidence type="ECO:0000313" key="4">
    <source>
        <dbReference type="WormBase" id="C01F1.5"/>
    </source>
</evidence>
<dbReference type="FunCoup" id="Q17554">
    <property type="interactions" value="151"/>
</dbReference>
<dbReference type="PIR" id="T15368">
    <property type="entry name" value="T15368"/>
</dbReference>
<proteinExistence type="evidence at protein level"/>
<keyword evidence="1" id="KW-0732">Signal</keyword>
<dbReference type="WormBase" id="C01F1.5">
    <property type="protein sequence ID" value="CE06746"/>
    <property type="gene ID" value="WBGene00015300"/>
</dbReference>
<dbReference type="Proteomes" id="UP000001940">
    <property type="component" value="Chromosome II"/>
</dbReference>
<accession>Q17554</accession>
<dbReference type="SUPFAM" id="SSF55486">
    <property type="entry name" value="Metalloproteases ('zincins'), catalytic domain"/>
    <property type="match status" value="1"/>
</dbReference>
<dbReference type="AGR" id="WB:WBGene00015300"/>